<accession>R6V171</accession>
<dbReference type="EMBL" id="CBFW010000379">
    <property type="protein sequence ID" value="CDC76512.1"/>
    <property type="molecule type" value="Genomic_DNA"/>
</dbReference>
<dbReference type="Proteomes" id="UP000017938">
    <property type="component" value="Unassembled WGS sequence"/>
</dbReference>
<organism evidence="1 2">
    <name type="scientific">Candidatus Colimorpha enterica</name>
    <dbReference type="NCBI Taxonomy" id="3083063"/>
    <lineage>
        <taxon>Bacteria</taxon>
        <taxon>Pseudomonadati</taxon>
        <taxon>Bacteroidota</taxon>
        <taxon>Bacteroidia</taxon>
        <taxon>Bacteroidales</taxon>
        <taxon>Candidatus Colimorpha</taxon>
    </lineage>
</organism>
<dbReference type="SUPFAM" id="SSF88659">
    <property type="entry name" value="Sigma3 and sigma4 domains of RNA polymerase sigma factors"/>
    <property type="match status" value="1"/>
</dbReference>
<evidence type="ECO:0000313" key="2">
    <source>
        <dbReference type="Proteomes" id="UP000017938"/>
    </source>
</evidence>
<protein>
    <submittedName>
        <fullName evidence="1">Uncharacterized protein</fullName>
    </submittedName>
</protein>
<dbReference type="Gene3D" id="1.10.10.10">
    <property type="entry name" value="Winged helix-like DNA-binding domain superfamily/Winged helix DNA-binding domain"/>
    <property type="match status" value="1"/>
</dbReference>
<reference evidence="1" key="1">
    <citation type="submission" date="2012-11" db="EMBL/GenBank/DDBJ databases">
        <title>Dependencies among metagenomic species, viruses, plasmids and units of genetic variation.</title>
        <authorList>
            <person name="Nielsen H.B."/>
            <person name="Almeida M."/>
            <person name="Juncker A.S."/>
            <person name="Rasmussen S."/>
            <person name="Li J."/>
            <person name="Sunagawa S."/>
            <person name="Plichta D."/>
            <person name="Gautier L."/>
            <person name="Le Chatelier E."/>
            <person name="Peletier E."/>
            <person name="Bonde I."/>
            <person name="Nielsen T."/>
            <person name="Manichanh C."/>
            <person name="Arumugam M."/>
            <person name="Batto J."/>
            <person name="Santos M.B.Q.D."/>
            <person name="Blom N."/>
            <person name="Borruel N."/>
            <person name="Burgdorf K.S."/>
            <person name="Boumezbeur F."/>
            <person name="Casellas F."/>
            <person name="Dore J."/>
            <person name="Guarner F."/>
            <person name="Hansen T."/>
            <person name="Hildebrand F."/>
            <person name="Kaas R.S."/>
            <person name="Kennedy S."/>
            <person name="Kristiansen K."/>
            <person name="Kultima J.R."/>
            <person name="Leonard P."/>
            <person name="Levenez F."/>
            <person name="Lund O."/>
            <person name="Moumen B."/>
            <person name="Le Paslier D."/>
            <person name="Pons N."/>
            <person name="Pedersen O."/>
            <person name="Prifti E."/>
            <person name="Qin J."/>
            <person name="Raes J."/>
            <person name="Tap J."/>
            <person name="Tims S."/>
            <person name="Ussery D.W."/>
            <person name="Yamada T."/>
            <person name="MetaHit consortium"/>
            <person name="Renault P."/>
            <person name="Sicheritz-Ponten T."/>
            <person name="Bork P."/>
            <person name="Wang J."/>
            <person name="Brunak S."/>
            <person name="Ehrlich S.D."/>
        </authorList>
    </citation>
    <scope>NUCLEOTIDE SEQUENCE [LARGE SCALE GENOMIC DNA]</scope>
</reference>
<name>R6V171_9BACT</name>
<dbReference type="InterPro" id="IPR036388">
    <property type="entry name" value="WH-like_DNA-bd_sf"/>
</dbReference>
<dbReference type="InterPro" id="IPR013324">
    <property type="entry name" value="RNA_pol_sigma_r3/r4-like"/>
</dbReference>
<sequence length="187" mass="22021">MNRVSRLCFIGMGSKLTVMRLVFCLVTPLLRASGKDKTMKIKVFNYALWRDEATGTYYTKVNGITTEISKEVYYELMSHENEDRYDEAMSLKRKLCYGHPLGDSYDLCDEIPDPHDMEEEILSQIMFEDVLSRFDERDRIIIRYFLTKELSSRQIEEKYGIPRNTVSNRAMSLKKILREIYQNLGQN</sequence>
<dbReference type="AlphaFoldDB" id="R6V171"/>
<dbReference type="STRING" id="1263015.BN580_00158"/>
<evidence type="ECO:0000313" key="1">
    <source>
        <dbReference type="EMBL" id="CDC76512.1"/>
    </source>
</evidence>
<comment type="caution">
    <text evidence="1">The sequence shown here is derived from an EMBL/GenBank/DDBJ whole genome shotgun (WGS) entry which is preliminary data.</text>
</comment>
<gene>
    <name evidence="1" type="ORF">BN580_00158</name>
</gene>
<proteinExistence type="predicted"/>